<evidence type="ECO:0000313" key="1">
    <source>
        <dbReference type="EMBL" id="VTN11062.1"/>
    </source>
</evidence>
<sequence>MTYADGSSGSWLEALNSEYEHPYVVITDTRAYSSTARQFCRVAAERPHRHRAGHRYLVPVGPRLSPRSAAG</sequence>
<organism evidence="1 2">
    <name type="scientific">Raoultella terrigena</name>
    <name type="common">Klebsiella terrigena</name>
    <dbReference type="NCBI Taxonomy" id="577"/>
    <lineage>
        <taxon>Bacteria</taxon>
        <taxon>Pseudomonadati</taxon>
        <taxon>Pseudomonadota</taxon>
        <taxon>Gammaproteobacteria</taxon>
        <taxon>Enterobacterales</taxon>
        <taxon>Enterobacteriaceae</taxon>
        <taxon>Klebsiella/Raoultella group</taxon>
        <taxon>Raoultella</taxon>
    </lineage>
</organism>
<dbReference type="EMBL" id="CABDVU010000001">
    <property type="protein sequence ID" value="VTN11062.1"/>
    <property type="molecule type" value="Genomic_DNA"/>
</dbReference>
<proteinExistence type="predicted"/>
<evidence type="ECO:0000313" key="2">
    <source>
        <dbReference type="Proteomes" id="UP000339249"/>
    </source>
</evidence>
<dbReference type="Proteomes" id="UP000339249">
    <property type="component" value="Unassembled WGS sequence"/>
</dbReference>
<accession>A0A4U9D1N1</accession>
<reference evidence="1 2" key="1">
    <citation type="submission" date="2019-04" db="EMBL/GenBank/DDBJ databases">
        <authorList>
            <consortium name="Pathogen Informatics"/>
        </authorList>
    </citation>
    <scope>NUCLEOTIDE SEQUENCE [LARGE SCALE GENOMIC DNA]</scope>
    <source>
        <strain evidence="1 2">NCTC9185</strain>
    </source>
</reference>
<protein>
    <submittedName>
        <fullName evidence="1">Uncharacterized protein</fullName>
    </submittedName>
</protein>
<name>A0A4U9D1N1_RAOTE</name>
<gene>
    <name evidence="1" type="ORF">NCTC9185_03005</name>
</gene>
<dbReference type="AlphaFoldDB" id="A0A4U9D1N1"/>